<keyword evidence="2" id="KW-0963">Cytoplasm</keyword>
<accession>A0A8J4T6S0</accession>
<proteinExistence type="predicted"/>
<dbReference type="PANTHER" id="PTHR31183">
    <property type="entry name" value="TRICHOPLEIN KERATIN FILAMENT-BINDING PROTEIN FAMILY MEMBER"/>
    <property type="match status" value="1"/>
</dbReference>
<gene>
    <name evidence="5" type="ORF">PHET_09122</name>
</gene>
<dbReference type="InterPro" id="IPR043596">
    <property type="entry name" value="CFAP53/TCHP"/>
</dbReference>
<feature type="coiled-coil region" evidence="4">
    <location>
        <begin position="228"/>
        <end position="269"/>
    </location>
</feature>
<organism evidence="5 6">
    <name type="scientific">Paragonimus heterotremus</name>
    <dbReference type="NCBI Taxonomy" id="100268"/>
    <lineage>
        <taxon>Eukaryota</taxon>
        <taxon>Metazoa</taxon>
        <taxon>Spiralia</taxon>
        <taxon>Lophotrochozoa</taxon>
        <taxon>Platyhelminthes</taxon>
        <taxon>Trematoda</taxon>
        <taxon>Digenea</taxon>
        <taxon>Plagiorchiida</taxon>
        <taxon>Troglotremata</taxon>
        <taxon>Troglotrematidae</taxon>
        <taxon>Paragonimus</taxon>
    </lineage>
</organism>
<dbReference type="PANTHER" id="PTHR31183:SF2">
    <property type="entry name" value="TRICHOPLEIN KERATIN FILAMENT-BINDING PROTEIN"/>
    <property type="match status" value="1"/>
</dbReference>
<evidence type="ECO:0000256" key="3">
    <source>
        <dbReference type="ARBA" id="ARBA00023212"/>
    </source>
</evidence>
<keyword evidence="3" id="KW-0206">Cytoskeleton</keyword>
<name>A0A8J4T6S0_9TREM</name>
<dbReference type="EMBL" id="LUCH01017449">
    <property type="protein sequence ID" value="KAF5394977.1"/>
    <property type="molecule type" value="Genomic_DNA"/>
</dbReference>
<evidence type="ECO:0000256" key="4">
    <source>
        <dbReference type="SAM" id="Coils"/>
    </source>
</evidence>
<evidence type="ECO:0000256" key="1">
    <source>
        <dbReference type="ARBA" id="ARBA00004245"/>
    </source>
</evidence>
<reference evidence="5" key="1">
    <citation type="submission" date="2019-05" db="EMBL/GenBank/DDBJ databases">
        <title>Annotation for the trematode Paragonimus heterotremus.</title>
        <authorList>
            <person name="Choi Y.-J."/>
        </authorList>
    </citation>
    <scope>NUCLEOTIDE SEQUENCE</scope>
    <source>
        <strain evidence="5">LC</strain>
    </source>
</reference>
<evidence type="ECO:0000313" key="5">
    <source>
        <dbReference type="EMBL" id="KAF5394977.1"/>
    </source>
</evidence>
<dbReference type="OrthoDB" id="6431598at2759"/>
<dbReference type="AlphaFoldDB" id="A0A8J4T6S0"/>
<dbReference type="Proteomes" id="UP000748531">
    <property type="component" value="Unassembled WGS sequence"/>
</dbReference>
<evidence type="ECO:0000256" key="2">
    <source>
        <dbReference type="ARBA" id="ARBA00022490"/>
    </source>
</evidence>
<keyword evidence="6" id="KW-1185">Reference proteome</keyword>
<dbReference type="GO" id="GO:0045095">
    <property type="term" value="C:keratin filament"/>
    <property type="evidence" value="ECO:0007669"/>
    <property type="project" value="TreeGrafter"/>
</dbReference>
<comment type="caution">
    <text evidence="5">The sequence shown here is derived from an EMBL/GenBank/DDBJ whole genome shotgun (WGS) entry which is preliminary data.</text>
</comment>
<evidence type="ECO:0000313" key="6">
    <source>
        <dbReference type="Proteomes" id="UP000748531"/>
    </source>
</evidence>
<sequence length="361" mass="42585">MIRTVYCLFRFKHYWRISHLFGCISKQAQGNRVQQIVQHEAELEGQTYQQKLNEQAEIQRLRARQQQLEYLQKQLDEIHLREEEAKKLVSKENALADDLALLDKLEKDRRAIEEHCKRELYGRALLRQHHTAIRRRSAVVQAELEADLAWLAQLESQKTAGAKAEAERKKLTQQNIKAMRKLLEADLDKERKQEIELDAMQSHEATKWWAKREQEWRNEAEARQQLLREVLEERRSQIAEQLENVRHQQQEELQSREALLESLERAKNEDAIQSEKRLEADEAYRVGLDAQTEEKRAASAYALKQSELEKLETVKAEEAYEELLKQEAEQLRGTESVKDRSISSRPTHFAYQWSKPGGNIW</sequence>
<keyword evidence="4" id="KW-0175">Coiled coil</keyword>
<protein>
    <submittedName>
        <fullName evidence="5">Trichoplein keratin filament-binding protein</fullName>
    </submittedName>
</protein>
<comment type="subcellular location">
    <subcellularLocation>
        <location evidence="1">Cytoplasm</location>
        <location evidence="1">Cytoskeleton</location>
    </subcellularLocation>
</comment>
<feature type="coiled-coil region" evidence="4">
    <location>
        <begin position="154"/>
        <end position="193"/>
    </location>
</feature>
<keyword evidence="5" id="KW-0416">Keratin</keyword>
<dbReference type="GO" id="GO:0006915">
    <property type="term" value="P:apoptotic process"/>
    <property type="evidence" value="ECO:0007669"/>
    <property type="project" value="TreeGrafter"/>
</dbReference>